<keyword evidence="12" id="KW-1185">Reference proteome</keyword>
<feature type="compositionally biased region" description="Pro residues" evidence="9">
    <location>
        <begin position="219"/>
        <end position="228"/>
    </location>
</feature>
<comment type="similarity">
    <text evidence="3 8">Belongs to the fungal TPase family.</text>
</comment>
<name>A0ABR3Z4W5_9PEZI</name>
<dbReference type="PANTHER" id="PTHR28118">
    <property type="entry name" value="POLYNUCLEOTIDE 5'-TRIPHOSPHATASE-RELATED"/>
    <property type="match status" value="1"/>
</dbReference>
<comment type="subunit">
    <text evidence="8">Heterodimer. The mRNA-capping enzyme is composed of two separate chains alpha and beta, respectively a mRNA guanylyltransferase and an mRNA 5'-triphosphate monophosphatase.</text>
</comment>
<dbReference type="Gene3D" id="3.20.100.10">
    <property type="entry name" value="mRNA triphosphatase Cet1-like"/>
    <property type="match status" value="1"/>
</dbReference>
<dbReference type="EC" id="3.6.1.74" evidence="8"/>
<dbReference type="SUPFAM" id="SSF55154">
    <property type="entry name" value="CYTH-like phosphatases"/>
    <property type="match status" value="1"/>
</dbReference>
<feature type="compositionally biased region" description="Basic and acidic residues" evidence="9">
    <location>
        <begin position="367"/>
        <end position="396"/>
    </location>
</feature>
<feature type="compositionally biased region" description="Pro residues" evidence="9">
    <location>
        <begin position="109"/>
        <end position="127"/>
    </location>
</feature>
<dbReference type="CDD" id="cd07470">
    <property type="entry name" value="CYTH-like_mRNA_RTPase"/>
    <property type="match status" value="1"/>
</dbReference>
<comment type="caution">
    <text evidence="11">The sequence shown here is derived from an EMBL/GenBank/DDBJ whole genome shotgun (WGS) entry which is preliminary data.</text>
</comment>
<dbReference type="InterPro" id="IPR037009">
    <property type="entry name" value="mRNA_triPase_Cet1_sf"/>
</dbReference>
<feature type="compositionally biased region" description="Low complexity" evidence="9">
    <location>
        <begin position="538"/>
        <end position="567"/>
    </location>
</feature>
<evidence type="ECO:0000256" key="6">
    <source>
        <dbReference type="ARBA" id="ARBA00023242"/>
    </source>
</evidence>
<feature type="compositionally biased region" description="Low complexity" evidence="9">
    <location>
        <begin position="398"/>
        <end position="421"/>
    </location>
</feature>
<comment type="cofactor">
    <cofactor evidence="1 8">
        <name>Mg(2+)</name>
        <dbReference type="ChEBI" id="CHEBI:18420"/>
    </cofactor>
</comment>
<evidence type="ECO:0000313" key="12">
    <source>
        <dbReference type="Proteomes" id="UP001583186"/>
    </source>
</evidence>
<feature type="domain" description="mRNA triphosphatase Cet1-like" evidence="10">
    <location>
        <begin position="698"/>
        <end position="950"/>
    </location>
</feature>
<feature type="compositionally biased region" description="Pro residues" evidence="9">
    <location>
        <begin position="422"/>
        <end position="438"/>
    </location>
</feature>
<organism evidence="11 12">
    <name type="scientific">Sporothrix stenoceras</name>
    <dbReference type="NCBI Taxonomy" id="5173"/>
    <lineage>
        <taxon>Eukaryota</taxon>
        <taxon>Fungi</taxon>
        <taxon>Dikarya</taxon>
        <taxon>Ascomycota</taxon>
        <taxon>Pezizomycotina</taxon>
        <taxon>Sordariomycetes</taxon>
        <taxon>Sordariomycetidae</taxon>
        <taxon>Ophiostomatales</taxon>
        <taxon>Ophiostomataceae</taxon>
        <taxon>Sporothrix</taxon>
    </lineage>
</organism>
<protein>
    <recommendedName>
        <fullName evidence="8">mRNA-capping enzyme subunit beta</fullName>
        <ecNumber evidence="8">3.6.1.74</ecNumber>
    </recommendedName>
    <alternativeName>
        <fullName evidence="8">mRNA 5'-phosphatase</fullName>
    </alternativeName>
    <alternativeName>
        <fullName evidence="8">mRNA 5'-triphosphate monophosphatase</fullName>
    </alternativeName>
</protein>
<keyword evidence="6 8" id="KW-0539">Nucleus</keyword>
<feature type="compositionally biased region" description="Low complexity" evidence="9">
    <location>
        <begin position="21"/>
        <end position="40"/>
    </location>
</feature>
<evidence type="ECO:0000256" key="9">
    <source>
        <dbReference type="SAM" id="MobiDB-lite"/>
    </source>
</evidence>
<feature type="compositionally biased region" description="Polar residues" evidence="9">
    <location>
        <begin position="1"/>
        <end position="20"/>
    </location>
</feature>
<evidence type="ECO:0000256" key="5">
    <source>
        <dbReference type="ARBA" id="ARBA00022801"/>
    </source>
</evidence>
<sequence length="993" mass="108098">MMNLKSLLNSNEDGSNSQRNQQQQQQQQQHPQQQQQHPGHPQQPPSTPVQPGPSPVFRDYNGSVHASPRAHSLADYDQRLQQHRQQQQQQTPGGGPGQYPGSPAGTPGPGGPPTPYGAPRPVPPPLQPLNSSDLRSPGGPGPSPYRHTPSSSVSAGTSGGYPFPPSGPGSQGPPPGSSPLQHHQQYTPGGPQNYPPQQQQQQQQQQQRDSYGGYQQQQQPPPQTPPIGPGASSAFPPHQRSHSTHSTPTPTSAHSQHGPPPPGPPGPPQPGQQQQPYGGAPYGQVSPVVQHRQGPPPHPSHPYQQQQQHQQPPFDPTRPSSQQSHSHQQSPQPPTPLGPPLSAQPQQQQRNSSAAPAPSPYPLPQHPNDKQMAKQQQKEAKELEKRQLKEQKEHQKQQQKQQQQQQQQQQRSHPASPLQQRVPPPPMPSHAGHPPLPSDPSHRRSTSRSDRAPSVSVSPKTRVPSLPSGSAASSMARPTSSASASAPAPMDVDSQSAPGGVPSKRKMDERDLHPDEIDRKEVRRPAPFEGTNGTSHLQQQQQQQRPTTPSKRPTTPAAPSSAPSAPRDATPKQKKKPTRYTELPSWARKYDGGNLKKGNLIVFKPGEGHRGGHGPGHANGGDKKEGGGGGSTTSAMHSRHTSRQGSPEAGSSQPAAAGGSVPPDAPAPAAAAAPSAADARAALLAPWEESVTGDKPYEELSRKVADFLFVNVVSNPNMIEIQGLGVEFEIEAKLGQLISKDTNQRIDIPVASECILQDTNRVTFKSSMTEVQHKAYNEFLNGLVVATDARNPVNAGRLRPRVPVVYKHRREIDRFFELPINLQERLPACVRNLLPHRYPVKVRVTYDKRSGDVLAKIVKARIADLNIFFPDSPLDCRLSVNLEMNWEGTVDELEQLAATMAREQQPAREKDRLSYTHSHYQIDLTQVTYKIQGPQKMEREEKEHELEIELAAGVLIEQGRRARNGDAHAYPELVEGLVDNVRILARRAKALGM</sequence>
<evidence type="ECO:0000259" key="10">
    <source>
        <dbReference type="Pfam" id="PF02940"/>
    </source>
</evidence>
<feature type="compositionally biased region" description="Pro residues" evidence="9">
    <location>
        <begin position="258"/>
        <end position="270"/>
    </location>
</feature>
<reference evidence="11 12" key="1">
    <citation type="journal article" date="2024" name="IMA Fungus">
        <title>IMA Genome - F19 : A genome assembly and annotation guide to empower mycologists, including annotated draft genome sequences of Ceratocystis pirilliformis, Diaporthe australafricana, Fusarium ophioides, Paecilomyces lecythidis, and Sporothrix stenoceras.</title>
        <authorList>
            <person name="Aylward J."/>
            <person name="Wilson A.M."/>
            <person name="Visagie C.M."/>
            <person name="Spraker J."/>
            <person name="Barnes I."/>
            <person name="Buitendag C."/>
            <person name="Ceriani C."/>
            <person name="Del Mar Angel L."/>
            <person name="du Plessis D."/>
            <person name="Fuchs T."/>
            <person name="Gasser K."/>
            <person name="Kramer D."/>
            <person name="Li W."/>
            <person name="Munsamy K."/>
            <person name="Piso A."/>
            <person name="Price J.L."/>
            <person name="Sonnekus B."/>
            <person name="Thomas C."/>
            <person name="van der Nest A."/>
            <person name="van Dijk A."/>
            <person name="van Heerden A."/>
            <person name="van Vuuren N."/>
            <person name="Yilmaz N."/>
            <person name="Duong T.A."/>
            <person name="van der Merwe N.A."/>
            <person name="Wingfield M.J."/>
            <person name="Wingfield B.D."/>
        </authorList>
    </citation>
    <scope>NUCLEOTIDE SEQUENCE [LARGE SCALE GENOMIC DNA]</scope>
    <source>
        <strain evidence="11 12">CMW 5346</strain>
    </source>
</reference>
<evidence type="ECO:0000256" key="3">
    <source>
        <dbReference type="ARBA" id="ARBA00006345"/>
    </source>
</evidence>
<evidence type="ECO:0000256" key="8">
    <source>
        <dbReference type="RuleBase" id="RU367053"/>
    </source>
</evidence>
<evidence type="ECO:0000256" key="4">
    <source>
        <dbReference type="ARBA" id="ARBA00022664"/>
    </source>
</evidence>
<dbReference type="InterPro" id="IPR040343">
    <property type="entry name" value="Cet1/Ctl1"/>
</dbReference>
<proteinExistence type="inferred from homology"/>
<evidence type="ECO:0000256" key="2">
    <source>
        <dbReference type="ARBA" id="ARBA00004123"/>
    </source>
</evidence>
<feature type="compositionally biased region" description="Low complexity" evidence="9">
    <location>
        <begin position="244"/>
        <end position="257"/>
    </location>
</feature>
<evidence type="ECO:0000313" key="11">
    <source>
        <dbReference type="EMBL" id="KAL1895671.1"/>
    </source>
</evidence>
<dbReference type="InterPro" id="IPR033469">
    <property type="entry name" value="CYTH-like_dom_sf"/>
</dbReference>
<comment type="catalytic activity">
    <reaction evidence="7">
        <text>a 5'-end triphospho-ribonucleoside in mRNA + H2O = a 5'-end diphospho-ribonucleoside in mRNA + phosphate + H(+)</text>
        <dbReference type="Rhea" id="RHEA:67004"/>
        <dbReference type="Rhea" id="RHEA-COMP:17164"/>
        <dbReference type="Rhea" id="RHEA-COMP:17165"/>
        <dbReference type="ChEBI" id="CHEBI:15377"/>
        <dbReference type="ChEBI" id="CHEBI:15378"/>
        <dbReference type="ChEBI" id="CHEBI:43474"/>
        <dbReference type="ChEBI" id="CHEBI:167616"/>
        <dbReference type="ChEBI" id="CHEBI:167618"/>
        <dbReference type="EC" id="3.6.1.74"/>
    </reaction>
    <physiologicalReaction direction="left-to-right" evidence="7">
        <dbReference type="Rhea" id="RHEA:67005"/>
    </physiologicalReaction>
</comment>
<dbReference type="Pfam" id="PF02940">
    <property type="entry name" value="mRNA_triPase"/>
    <property type="match status" value="1"/>
</dbReference>
<feature type="compositionally biased region" description="Low complexity" evidence="9">
    <location>
        <begin position="301"/>
        <end position="312"/>
    </location>
</feature>
<keyword evidence="5 8" id="KW-0378">Hydrolase</keyword>
<feature type="compositionally biased region" description="Basic and acidic residues" evidence="9">
    <location>
        <begin position="505"/>
        <end position="526"/>
    </location>
</feature>
<dbReference type="EMBL" id="JAWCUI010000026">
    <property type="protein sequence ID" value="KAL1895671.1"/>
    <property type="molecule type" value="Genomic_DNA"/>
</dbReference>
<dbReference type="Proteomes" id="UP001583186">
    <property type="component" value="Unassembled WGS sequence"/>
</dbReference>
<feature type="compositionally biased region" description="Pro residues" evidence="9">
    <location>
        <begin position="162"/>
        <end position="177"/>
    </location>
</feature>
<dbReference type="InterPro" id="IPR004206">
    <property type="entry name" value="mRNA_triPase_Cet1"/>
</dbReference>
<keyword evidence="4 8" id="KW-0507">mRNA processing</keyword>
<comment type="subcellular location">
    <subcellularLocation>
        <location evidence="2 8">Nucleus</location>
    </subcellularLocation>
</comment>
<feature type="compositionally biased region" description="Low complexity" evidence="9">
    <location>
        <begin position="319"/>
        <end position="330"/>
    </location>
</feature>
<feature type="region of interest" description="Disordered" evidence="9">
    <location>
        <begin position="1"/>
        <end position="673"/>
    </location>
</feature>
<evidence type="ECO:0000256" key="1">
    <source>
        <dbReference type="ARBA" id="ARBA00001946"/>
    </source>
</evidence>
<feature type="compositionally biased region" description="Low complexity" evidence="9">
    <location>
        <begin position="340"/>
        <end position="356"/>
    </location>
</feature>
<feature type="compositionally biased region" description="Low complexity" evidence="9">
    <location>
        <begin position="271"/>
        <end position="284"/>
    </location>
</feature>
<feature type="compositionally biased region" description="Low complexity" evidence="9">
    <location>
        <begin position="184"/>
        <end position="218"/>
    </location>
</feature>
<feature type="compositionally biased region" description="Pro residues" evidence="9">
    <location>
        <begin position="41"/>
        <end position="54"/>
    </location>
</feature>
<comment type="function">
    <text evidence="8">First step of mRNA capping. Converts the 5'-triphosphate end of a nascent mRNA chain into a diphosphate end.</text>
</comment>
<gene>
    <name evidence="11" type="ORF">Sste5346_005142</name>
</gene>
<keyword evidence="8" id="KW-0506">mRNA capping</keyword>
<accession>A0ABR3Z4W5</accession>
<evidence type="ECO:0000256" key="7">
    <source>
        <dbReference type="ARBA" id="ARBA00047740"/>
    </source>
</evidence>
<feature type="compositionally biased region" description="Low complexity" evidence="9">
    <location>
        <begin position="470"/>
        <end position="489"/>
    </location>
</feature>
<dbReference type="PANTHER" id="PTHR28118:SF1">
    <property type="entry name" value="POLYNUCLEOTIDE 5'-TRIPHOSPHATASE CTL1-RELATED"/>
    <property type="match status" value="1"/>
</dbReference>
<feature type="compositionally biased region" description="Low complexity" evidence="9">
    <location>
        <begin position="645"/>
        <end position="673"/>
    </location>
</feature>